<comment type="similarity">
    <text evidence="1 9">Belongs to the bacterial/plant glucose-1-phosphate adenylyltransferase family.</text>
</comment>
<keyword evidence="4 9" id="KW-0548">Nucleotidyltransferase</keyword>
<keyword evidence="7 9" id="KW-0320">Glycogen biosynthesis</keyword>
<reference evidence="13 14" key="1">
    <citation type="submission" date="2016-04" db="EMBL/GenBank/DDBJ databases">
        <title>ATOL: Assembling a taxonomically balanced genome-scale reconstruction of the evolutionary history of the Enterobacteriaceae.</title>
        <authorList>
            <person name="Plunkett G.III."/>
            <person name="Neeno-Eckwall E.C."/>
            <person name="Glasner J.D."/>
            <person name="Perna N.T."/>
        </authorList>
    </citation>
    <scope>NUCLEOTIDE SEQUENCE [LARGE SCALE GENOMIC DNA]</scope>
    <source>
        <strain evidence="13 14">ATCC 700826</strain>
    </source>
</reference>
<feature type="compositionally biased region" description="Basic and acidic residues" evidence="10">
    <location>
        <begin position="453"/>
        <end position="464"/>
    </location>
</feature>
<dbReference type="CDD" id="cd04651">
    <property type="entry name" value="LbH_G1P_AT_C"/>
    <property type="match status" value="1"/>
</dbReference>
<feature type="domain" description="Glucose-1-phosphate adenylyltransferase/Bifunctional protein GlmU-like C-terminal hexapeptide" evidence="12">
    <location>
        <begin position="314"/>
        <end position="417"/>
    </location>
</feature>
<dbReference type="Proteomes" id="UP000078250">
    <property type="component" value="Unassembled WGS sequence"/>
</dbReference>
<feature type="binding site" evidence="9">
    <location>
        <position position="114"/>
    </location>
    <ligand>
        <name>alpha-D-glucose 1-phosphate</name>
        <dbReference type="ChEBI" id="CHEBI:58601"/>
    </ligand>
</feature>
<dbReference type="GO" id="GO:0005978">
    <property type="term" value="P:glycogen biosynthetic process"/>
    <property type="evidence" value="ECO:0007669"/>
    <property type="project" value="UniProtKB-UniRule"/>
</dbReference>
<sequence length="464" mass="52214">MMTTEQGQKLMLAQQLPKDAIALILAGGRGTRLKALTAKRAKPAVFFGGKFRIIDFTLSNCLNSGIRRIGVITQYQSHSLVQHIQRGWSFFNEDMNEFVDLLPAQQRKNTEHWYMGTADAIYQNLDILRSYSAKYVVILAGDHIYKMNYARLLLDHVENKSKFTVACIPVLKKEAFQFGIMDVDENRKVLNFLEKPSNPPCIPGDPEHALASMGIYVVDREYLFDLLEEDSLDPNSHHDFGQDIIPKITARGDVLAHPFELSCVSSDPSVPPYWRDVGTIEAYWSANLDLASVTPALDIYAKDWPIRTFMTPLPPAKFVQDNHNEHGQMMNSLIADGCIINGSTLYSAVLFPLVRVGSFCHIEDSVILPDVTVSHHCYLKRCIIERSCTIPEGTVIGMNAQEDAARFYRTEEGIVLVTREMLEQLAQKEPEISDNTIPDNTTPGSTISNEIENEQKPQNEEAFS</sequence>
<feature type="site" description="Could play a key role in the communication between the regulatory and the substrate sites" evidence="9">
    <location>
        <position position="113"/>
    </location>
</feature>
<dbReference type="InterPro" id="IPR005835">
    <property type="entry name" value="NTP_transferase_dom"/>
</dbReference>
<dbReference type="PROSITE" id="PS00809">
    <property type="entry name" value="ADP_GLC_PYROPHOSPH_2"/>
    <property type="match status" value="1"/>
</dbReference>
<evidence type="ECO:0000256" key="3">
    <source>
        <dbReference type="ARBA" id="ARBA00022679"/>
    </source>
</evidence>
<protein>
    <recommendedName>
        <fullName evidence="9">Glucose-1-phosphate adenylyltransferase</fullName>
        <ecNumber evidence="9">2.7.7.27</ecNumber>
    </recommendedName>
    <alternativeName>
        <fullName evidence="9">ADP-glucose pyrophosphorylase</fullName>
        <shortName evidence="9">ADPGlc PPase</shortName>
    </alternativeName>
    <alternativeName>
        <fullName evidence="9">ADP-glucose synthase</fullName>
    </alternativeName>
</protein>
<evidence type="ECO:0000259" key="12">
    <source>
        <dbReference type="Pfam" id="PF24894"/>
    </source>
</evidence>
<dbReference type="PROSITE" id="PS00810">
    <property type="entry name" value="ADP_GLC_PYROPHOSPH_3"/>
    <property type="match status" value="1"/>
</dbReference>
<dbReference type="InterPro" id="IPR029044">
    <property type="entry name" value="Nucleotide-diphossugar_trans"/>
</dbReference>
<proteinExistence type="inferred from homology"/>
<evidence type="ECO:0000256" key="1">
    <source>
        <dbReference type="ARBA" id="ARBA00010443"/>
    </source>
</evidence>
<dbReference type="SUPFAM" id="SSF53448">
    <property type="entry name" value="Nucleotide-diphospho-sugar transferases"/>
    <property type="match status" value="1"/>
</dbReference>
<dbReference type="InterPro" id="IPR011004">
    <property type="entry name" value="Trimer_LpxA-like_sf"/>
</dbReference>
<name>A0AAJ3LTE2_PROHU</name>
<evidence type="ECO:0000313" key="14">
    <source>
        <dbReference type="Proteomes" id="UP000078250"/>
    </source>
</evidence>
<keyword evidence="5 9" id="KW-0547">Nucleotide-binding</keyword>
<evidence type="ECO:0000256" key="10">
    <source>
        <dbReference type="SAM" id="MobiDB-lite"/>
    </source>
</evidence>
<accession>A0AAJ3LTE2</accession>
<dbReference type="NCBIfam" id="TIGR02091">
    <property type="entry name" value="glgC"/>
    <property type="match status" value="1"/>
</dbReference>
<dbReference type="Gene3D" id="2.160.10.10">
    <property type="entry name" value="Hexapeptide repeat proteins"/>
    <property type="match status" value="1"/>
</dbReference>
<keyword evidence="8 9" id="KW-0119">Carbohydrate metabolism</keyword>
<dbReference type="PANTHER" id="PTHR43523:SF2">
    <property type="entry name" value="GLUCOSE-1-PHOSPHATE ADENYLYLTRANSFERASE"/>
    <property type="match status" value="1"/>
</dbReference>
<evidence type="ECO:0000313" key="13">
    <source>
        <dbReference type="EMBL" id="OAT46496.1"/>
    </source>
</evidence>
<dbReference type="FunFam" id="3.90.550.10:FF:000014">
    <property type="entry name" value="Glucose-1-phosphate adenylyltransferase"/>
    <property type="match status" value="1"/>
</dbReference>
<evidence type="ECO:0000256" key="4">
    <source>
        <dbReference type="ARBA" id="ARBA00022695"/>
    </source>
</evidence>
<comment type="catalytic activity">
    <reaction evidence="9">
        <text>alpha-D-glucose 1-phosphate + ATP + H(+) = ADP-alpha-D-glucose + diphosphate</text>
        <dbReference type="Rhea" id="RHEA:12120"/>
        <dbReference type="ChEBI" id="CHEBI:15378"/>
        <dbReference type="ChEBI" id="CHEBI:30616"/>
        <dbReference type="ChEBI" id="CHEBI:33019"/>
        <dbReference type="ChEBI" id="CHEBI:57498"/>
        <dbReference type="ChEBI" id="CHEBI:58601"/>
        <dbReference type="EC" id="2.7.7.27"/>
    </reaction>
</comment>
<dbReference type="InterPro" id="IPR023049">
    <property type="entry name" value="GlgC_bac"/>
</dbReference>
<feature type="domain" description="Nucleotidyl transferase" evidence="11">
    <location>
        <begin position="22"/>
        <end position="291"/>
    </location>
</feature>
<dbReference type="Pfam" id="PF24894">
    <property type="entry name" value="Hexapep_GlmU"/>
    <property type="match status" value="1"/>
</dbReference>
<gene>
    <name evidence="9" type="primary">glgC</name>
    <name evidence="13" type="ORF">M997_1977</name>
</gene>
<organism evidence="13 14">
    <name type="scientific">Proteus hauseri ATCC 700826</name>
    <dbReference type="NCBI Taxonomy" id="1354271"/>
    <lineage>
        <taxon>Bacteria</taxon>
        <taxon>Pseudomonadati</taxon>
        <taxon>Pseudomonadota</taxon>
        <taxon>Gammaproteobacteria</taxon>
        <taxon>Enterobacterales</taxon>
        <taxon>Morganellaceae</taxon>
        <taxon>Proteus</taxon>
    </lineage>
</organism>
<keyword evidence="6 9" id="KW-0067">ATP-binding</keyword>
<comment type="subunit">
    <text evidence="9">Homotetramer.</text>
</comment>
<dbReference type="Gene3D" id="3.90.550.10">
    <property type="entry name" value="Spore Coat Polysaccharide Biosynthesis Protein SpsA, Chain A"/>
    <property type="match status" value="1"/>
</dbReference>
<dbReference type="HAMAP" id="MF_00624">
    <property type="entry name" value="GlgC"/>
    <property type="match status" value="1"/>
</dbReference>
<keyword evidence="14" id="KW-1185">Reference proteome</keyword>
<dbReference type="EMBL" id="LXEV01000023">
    <property type="protein sequence ID" value="OAT46496.1"/>
    <property type="molecule type" value="Genomic_DNA"/>
</dbReference>
<evidence type="ECO:0000256" key="7">
    <source>
        <dbReference type="ARBA" id="ARBA00023056"/>
    </source>
</evidence>
<keyword evidence="2 9" id="KW-0321">Glycogen metabolism</keyword>
<feature type="binding site" evidence="9">
    <location>
        <begin position="194"/>
        <end position="195"/>
    </location>
    <ligand>
        <name>alpha-D-glucose 1-phosphate</name>
        <dbReference type="ChEBI" id="CHEBI:58601"/>
    </ligand>
</feature>
<feature type="region of interest" description="Disordered" evidence="10">
    <location>
        <begin position="427"/>
        <end position="464"/>
    </location>
</feature>
<comment type="function">
    <text evidence="9">Involved in the biosynthesis of ADP-glucose, a building block required for the elongation reactions to produce glycogen. Catalyzes the reaction between ATP and alpha-D-glucose 1-phosphate (G1P) to produce pyrophosphate and ADP-Glc.</text>
</comment>
<dbReference type="SUPFAM" id="SSF51161">
    <property type="entry name" value="Trimeric LpxA-like enzymes"/>
    <property type="match status" value="1"/>
</dbReference>
<keyword evidence="3 9" id="KW-0808">Transferase</keyword>
<comment type="caution">
    <text evidence="13">The sequence shown here is derived from an EMBL/GenBank/DDBJ whole genome shotgun (WGS) entry which is preliminary data.</text>
</comment>
<evidence type="ECO:0000256" key="6">
    <source>
        <dbReference type="ARBA" id="ARBA00022840"/>
    </source>
</evidence>
<dbReference type="InterPro" id="IPR011831">
    <property type="entry name" value="ADP-Glc_PPase"/>
</dbReference>
<dbReference type="RefSeq" id="WP_239994657.1">
    <property type="nucleotide sequence ID" value="NZ_LXEV01000023.1"/>
</dbReference>
<dbReference type="InterPro" id="IPR005836">
    <property type="entry name" value="ADP_Glu_pyroP_CS"/>
</dbReference>
<feature type="binding site" evidence="9">
    <location>
        <position position="212"/>
    </location>
    <ligand>
        <name>alpha-D-glucose 1-phosphate</name>
        <dbReference type="ChEBI" id="CHEBI:58601"/>
    </ligand>
</feature>
<feature type="site" description="Could play a key role in the communication between the regulatory and the substrate sites" evidence="9">
    <location>
        <position position="74"/>
    </location>
</feature>
<dbReference type="Pfam" id="PF00483">
    <property type="entry name" value="NTP_transferase"/>
    <property type="match status" value="1"/>
</dbReference>
<dbReference type="CDD" id="cd02508">
    <property type="entry name" value="ADP_Glucose_PP"/>
    <property type="match status" value="1"/>
</dbReference>
<dbReference type="NCBIfam" id="NF001947">
    <property type="entry name" value="PRK00725.1"/>
    <property type="match status" value="1"/>
</dbReference>
<evidence type="ECO:0000259" key="11">
    <source>
        <dbReference type="Pfam" id="PF00483"/>
    </source>
</evidence>
<dbReference type="InterPro" id="IPR056818">
    <property type="entry name" value="GlmU/GlgC-like_hexapep"/>
</dbReference>
<comment type="pathway">
    <text evidence="9">Glycan biosynthesis; glycogen biosynthesis.</text>
</comment>
<dbReference type="EC" id="2.7.7.27" evidence="9"/>
<dbReference type="GO" id="GO:0008878">
    <property type="term" value="F:glucose-1-phosphate adenylyltransferase activity"/>
    <property type="evidence" value="ECO:0007669"/>
    <property type="project" value="UniProtKB-UniRule"/>
</dbReference>
<evidence type="ECO:0000256" key="5">
    <source>
        <dbReference type="ARBA" id="ARBA00022741"/>
    </source>
</evidence>
<evidence type="ECO:0000256" key="9">
    <source>
        <dbReference type="HAMAP-Rule" id="MF_00624"/>
    </source>
</evidence>
<dbReference type="PANTHER" id="PTHR43523">
    <property type="entry name" value="GLUCOSE-1-PHOSPHATE ADENYLYLTRANSFERASE-RELATED"/>
    <property type="match status" value="1"/>
</dbReference>
<dbReference type="PROSITE" id="PS00808">
    <property type="entry name" value="ADP_GLC_PYROPHOSPH_1"/>
    <property type="match status" value="1"/>
</dbReference>
<feature type="binding site" evidence="9">
    <location>
        <position position="179"/>
    </location>
    <ligand>
        <name>alpha-D-glucose 1-phosphate</name>
        <dbReference type="ChEBI" id="CHEBI:58601"/>
    </ligand>
</feature>
<evidence type="ECO:0000256" key="8">
    <source>
        <dbReference type="ARBA" id="ARBA00023277"/>
    </source>
</evidence>
<dbReference type="GO" id="GO:0005524">
    <property type="term" value="F:ATP binding"/>
    <property type="evidence" value="ECO:0007669"/>
    <property type="project" value="UniProtKB-KW"/>
</dbReference>
<dbReference type="NCBIfam" id="NF002023">
    <property type="entry name" value="PRK00844.1"/>
    <property type="match status" value="1"/>
</dbReference>
<dbReference type="AlphaFoldDB" id="A0AAJ3LTE2"/>
<evidence type="ECO:0000256" key="2">
    <source>
        <dbReference type="ARBA" id="ARBA00022600"/>
    </source>
</evidence>
<feature type="compositionally biased region" description="Polar residues" evidence="10">
    <location>
        <begin position="433"/>
        <end position="450"/>
    </location>
</feature>